<gene>
    <name evidence="3" type="ORF">BECKLFY1418B_GA0070995_10245</name>
</gene>
<keyword evidence="2" id="KW-0560">Oxidoreductase</keyword>
<dbReference type="Pfam" id="PF00106">
    <property type="entry name" value="adh_short"/>
    <property type="match status" value="1"/>
</dbReference>
<dbReference type="PRINTS" id="PR00081">
    <property type="entry name" value="GDHRDH"/>
</dbReference>
<dbReference type="Gene3D" id="3.40.50.720">
    <property type="entry name" value="NAD(P)-binding Rossmann-like Domain"/>
    <property type="match status" value="1"/>
</dbReference>
<dbReference type="SUPFAM" id="SSF51735">
    <property type="entry name" value="NAD(P)-binding Rossmann-fold domains"/>
    <property type="match status" value="1"/>
</dbReference>
<dbReference type="NCBIfam" id="NF006509">
    <property type="entry name" value="PRK08945.1"/>
    <property type="match status" value="1"/>
</dbReference>
<dbReference type="InterPro" id="IPR020904">
    <property type="entry name" value="Sc_DH/Rdtase_CS"/>
</dbReference>
<dbReference type="EMBL" id="CAADFF010000024">
    <property type="protein sequence ID" value="VFJ91159.1"/>
    <property type="molecule type" value="Genomic_DNA"/>
</dbReference>
<proteinExistence type="inferred from homology"/>
<dbReference type="GO" id="GO:0016491">
    <property type="term" value="F:oxidoreductase activity"/>
    <property type="evidence" value="ECO:0007669"/>
    <property type="project" value="UniProtKB-KW"/>
</dbReference>
<dbReference type="AlphaFoldDB" id="A0A450UF55"/>
<organism evidence="3">
    <name type="scientific">Candidatus Kentrum sp. LFY</name>
    <dbReference type="NCBI Taxonomy" id="2126342"/>
    <lineage>
        <taxon>Bacteria</taxon>
        <taxon>Pseudomonadati</taxon>
        <taxon>Pseudomonadota</taxon>
        <taxon>Gammaproteobacteria</taxon>
        <taxon>Candidatus Kentrum</taxon>
    </lineage>
</organism>
<dbReference type="PROSITE" id="PS00061">
    <property type="entry name" value="ADH_SHORT"/>
    <property type="match status" value="1"/>
</dbReference>
<reference evidence="3" key="1">
    <citation type="submission" date="2019-02" db="EMBL/GenBank/DDBJ databases">
        <authorList>
            <person name="Gruber-Vodicka R. H."/>
            <person name="Seah K. B. B."/>
        </authorList>
    </citation>
    <scope>NUCLEOTIDE SEQUENCE</scope>
    <source>
        <strain evidence="3">BECK_M7</strain>
    </source>
</reference>
<evidence type="ECO:0000256" key="1">
    <source>
        <dbReference type="ARBA" id="ARBA00006484"/>
    </source>
</evidence>
<accession>A0A450UF55</accession>
<dbReference type="PANTHER" id="PTHR42901">
    <property type="entry name" value="ALCOHOL DEHYDROGENASE"/>
    <property type="match status" value="1"/>
</dbReference>
<dbReference type="PANTHER" id="PTHR42901:SF1">
    <property type="entry name" value="ALCOHOL DEHYDROGENASE"/>
    <property type="match status" value="1"/>
</dbReference>
<protein>
    <submittedName>
        <fullName evidence="3">NAD(P)-dependent dehydrogenase, short-chain alcohol dehydrogenase family</fullName>
    </submittedName>
</protein>
<evidence type="ECO:0000313" key="3">
    <source>
        <dbReference type="EMBL" id="VFJ91159.1"/>
    </source>
</evidence>
<dbReference type="InterPro" id="IPR002347">
    <property type="entry name" value="SDR_fam"/>
</dbReference>
<dbReference type="InterPro" id="IPR036291">
    <property type="entry name" value="NAD(P)-bd_dom_sf"/>
</dbReference>
<name>A0A450UF55_9GAMM</name>
<comment type="similarity">
    <text evidence="1">Belongs to the short-chain dehydrogenases/reductases (SDR) family.</text>
</comment>
<evidence type="ECO:0000256" key="2">
    <source>
        <dbReference type="ARBA" id="ARBA00023002"/>
    </source>
</evidence>
<sequence>MTAIVVMIESHDNCSLVAENYAPKKDLLAARIVLVTGAAADLGSAAARAFAFHGATVVLLDHDVPALEALYDDILQIGAPEPAIYPISLVGATPVHYEELADRVDSEFGRLDGLLHAGAELGIPSPIQYYDVMQWAKVMQVNLHAPFLLTRACFPLLKRAEDASIVFTSADVGRKGRAYWGAYGASKFAIEGLIQILADELEAEPHLRVNGVDPGVVRTWLRSVAYPAEDSMTLPRPEEKMSAYLFLMGRDSRSLNGVVVTS</sequence>